<dbReference type="Proteomes" id="UP000728185">
    <property type="component" value="Unassembled WGS sequence"/>
</dbReference>
<dbReference type="OrthoDB" id="6256093at2759"/>
<proteinExistence type="predicted"/>
<keyword evidence="1" id="KW-0732">Signal</keyword>
<name>A0A8E0RVB7_9TREM</name>
<reference evidence="2" key="1">
    <citation type="submission" date="2019-05" db="EMBL/GenBank/DDBJ databases">
        <title>Annotation for the trematode Fasciolopsis buski.</title>
        <authorList>
            <person name="Choi Y.-J."/>
        </authorList>
    </citation>
    <scope>NUCLEOTIDE SEQUENCE</scope>
    <source>
        <strain evidence="2">HT</strain>
        <tissue evidence="2">Whole worm</tissue>
    </source>
</reference>
<feature type="chain" id="PRO_5034549742" evidence="1">
    <location>
        <begin position="19"/>
        <end position="172"/>
    </location>
</feature>
<sequence length="172" mass="19638">MRDRLFILLLFGVGIVKIYEEYEEEEHEDGGSPDMIKHKHSRRDVEFANLGSRDSSQSPLAVPLEEQFIEALHMERTTALFSKCSDVSDDCSCRLLICLSPGKCNGPAERASYNETAKLHLQNVAPNENLFWIKRCRQTILMGQSLCECRRGLYRKTDLEILHSTELQSSSD</sequence>
<evidence type="ECO:0000256" key="1">
    <source>
        <dbReference type="SAM" id="SignalP"/>
    </source>
</evidence>
<accession>A0A8E0RVB7</accession>
<evidence type="ECO:0000313" key="3">
    <source>
        <dbReference type="Proteomes" id="UP000728185"/>
    </source>
</evidence>
<comment type="caution">
    <text evidence="2">The sequence shown here is derived from an EMBL/GenBank/DDBJ whole genome shotgun (WGS) entry which is preliminary data.</text>
</comment>
<keyword evidence="3" id="KW-1185">Reference proteome</keyword>
<dbReference type="EMBL" id="LUCM01008210">
    <property type="protein sequence ID" value="KAA0188779.1"/>
    <property type="molecule type" value="Genomic_DNA"/>
</dbReference>
<gene>
    <name evidence="2" type="ORF">FBUS_08864</name>
</gene>
<evidence type="ECO:0000313" key="2">
    <source>
        <dbReference type="EMBL" id="KAA0188779.1"/>
    </source>
</evidence>
<organism evidence="2 3">
    <name type="scientific">Fasciolopsis buskii</name>
    <dbReference type="NCBI Taxonomy" id="27845"/>
    <lineage>
        <taxon>Eukaryota</taxon>
        <taxon>Metazoa</taxon>
        <taxon>Spiralia</taxon>
        <taxon>Lophotrochozoa</taxon>
        <taxon>Platyhelminthes</taxon>
        <taxon>Trematoda</taxon>
        <taxon>Digenea</taxon>
        <taxon>Plagiorchiida</taxon>
        <taxon>Echinostomata</taxon>
        <taxon>Echinostomatoidea</taxon>
        <taxon>Fasciolidae</taxon>
        <taxon>Fasciolopsis</taxon>
    </lineage>
</organism>
<feature type="signal peptide" evidence="1">
    <location>
        <begin position="1"/>
        <end position="18"/>
    </location>
</feature>
<dbReference type="AlphaFoldDB" id="A0A8E0RVB7"/>
<protein>
    <submittedName>
        <fullName evidence="2">Uncharacterized protein</fullName>
    </submittedName>
</protein>